<dbReference type="GO" id="GO:0030288">
    <property type="term" value="C:outer membrane-bounded periplasmic space"/>
    <property type="evidence" value="ECO:0007669"/>
    <property type="project" value="UniProtKB-ARBA"/>
</dbReference>
<evidence type="ECO:0000256" key="1">
    <source>
        <dbReference type="ARBA" id="ARBA00004196"/>
    </source>
</evidence>
<evidence type="ECO:0000256" key="2">
    <source>
        <dbReference type="ARBA" id="ARBA00005695"/>
    </source>
</evidence>
<dbReference type="InterPro" id="IPR039424">
    <property type="entry name" value="SBP_5"/>
</dbReference>
<comment type="caution">
    <text evidence="6">The sequence shown here is derived from an EMBL/GenBank/DDBJ whole genome shotgun (WGS) entry which is preliminary data.</text>
</comment>
<gene>
    <name evidence="6" type="ORF">LPJSA22_00772</name>
</gene>
<dbReference type="InterPro" id="IPR000914">
    <property type="entry name" value="SBP_5_dom"/>
</dbReference>
<dbReference type="PIRSF" id="PIRSF002741">
    <property type="entry name" value="MppA"/>
    <property type="match status" value="1"/>
</dbReference>
<evidence type="ECO:0000256" key="4">
    <source>
        <dbReference type="ARBA" id="ARBA00022729"/>
    </source>
</evidence>
<comment type="subcellular location">
    <subcellularLocation>
        <location evidence="1">Cell envelope</location>
    </subcellularLocation>
</comment>
<keyword evidence="3" id="KW-0813">Transport</keyword>
<dbReference type="PANTHER" id="PTHR30290:SF10">
    <property type="entry name" value="PERIPLASMIC OLIGOPEPTIDE-BINDING PROTEIN-RELATED"/>
    <property type="match status" value="1"/>
</dbReference>
<dbReference type="PROSITE" id="PS51257">
    <property type="entry name" value="PROKAR_LIPOPROTEIN"/>
    <property type="match status" value="1"/>
</dbReference>
<dbReference type="PATRIC" id="fig|1590.231.peg.3143"/>
<dbReference type="GO" id="GO:1904680">
    <property type="term" value="F:peptide transmembrane transporter activity"/>
    <property type="evidence" value="ECO:0007669"/>
    <property type="project" value="TreeGrafter"/>
</dbReference>
<dbReference type="RefSeq" id="WP_076633735.1">
    <property type="nucleotide sequence ID" value="NZ_CAXLKJ010000002.1"/>
</dbReference>
<dbReference type="CDD" id="cd08504">
    <property type="entry name" value="PBP2_OppA"/>
    <property type="match status" value="1"/>
</dbReference>
<dbReference type="GO" id="GO:0015833">
    <property type="term" value="P:peptide transport"/>
    <property type="evidence" value="ECO:0007669"/>
    <property type="project" value="UniProtKB-KW"/>
</dbReference>
<dbReference type="Gene3D" id="3.10.105.10">
    <property type="entry name" value="Dipeptide-binding Protein, Domain 3"/>
    <property type="match status" value="1"/>
</dbReference>
<reference evidence="6 7" key="1">
    <citation type="submission" date="2016-08" db="EMBL/GenBank/DDBJ databases">
        <title>Genome sequencing of Lactobacillus plantarum JSA22, isolated from fermented soybean paste.</title>
        <authorList>
            <person name="Choi H.S."/>
        </authorList>
    </citation>
    <scope>NUCLEOTIDE SEQUENCE [LARGE SCALE GENOMIC DNA]</scope>
    <source>
        <strain evidence="6 7">JSA22</strain>
    </source>
</reference>
<dbReference type="PANTHER" id="PTHR30290">
    <property type="entry name" value="PERIPLASMIC BINDING COMPONENT OF ABC TRANSPORTER"/>
    <property type="match status" value="1"/>
</dbReference>
<sequence length="550" mass="61029">MKKRSVLAVVMSLVLVTVLAACGKHNSQSSGNGKYASSQVLNLSYPSSLDSIDISNMSGYGSTGNIFESLYRLGKNGSITPGLAKSTKVSKDGKTYTFTIRNAKWSDGSKITAQDFVYSWKRTVTPATKSQYAYLFSGVKNADEIVAGKKSPSTLGVKAQGEHTFIVTLDKPITYFKKLMTYPLFGPISEKAVKKWGSKYATKAQYMLYSGPFKLTGWTGTNNGWQFVKNNQYWDKKAVHLQKINYTVNESTTTTLNLFQEKKLDLTQLASEQVKNMKSSSDYTTYPYSITAFLVYNFQDSNATIKKALNNAKIRQAISLSINRKTLVKNVIGDASTVSKTFVPQDLVKDAKTGKDFADESTVKNSTSYNKALAQKLWKQGLKETGIKKLSIQLLASNDEPNKPISQYLKSALEKNLDGLTVNLSNIPSKVASSRAQSGDFDLYLSGWGADFNDPISHLQIMTNNSGYNYGKYNSSTYNALVNKAQNQDANDTSARWQDMINAEKTIMKDQGITPLYQTVYSYLQNPKVKGIIHNTAGTQWNYKYAYIAK</sequence>
<dbReference type="Pfam" id="PF00496">
    <property type="entry name" value="SBP_bac_5"/>
    <property type="match status" value="1"/>
</dbReference>
<dbReference type="SUPFAM" id="SSF53850">
    <property type="entry name" value="Periplasmic binding protein-like II"/>
    <property type="match status" value="1"/>
</dbReference>
<organism evidence="6 7">
    <name type="scientific">Lactiplantibacillus plantarum</name>
    <name type="common">Lactobacillus plantarum</name>
    <dbReference type="NCBI Taxonomy" id="1590"/>
    <lineage>
        <taxon>Bacteria</taxon>
        <taxon>Bacillati</taxon>
        <taxon>Bacillota</taxon>
        <taxon>Bacilli</taxon>
        <taxon>Lactobacillales</taxon>
        <taxon>Lactobacillaceae</taxon>
        <taxon>Lactiplantibacillus</taxon>
    </lineage>
</organism>
<dbReference type="FunFam" id="3.10.105.10:FF:000001">
    <property type="entry name" value="Oligopeptide ABC transporter, oligopeptide-binding protein"/>
    <property type="match status" value="1"/>
</dbReference>
<dbReference type="Proteomes" id="UP000094892">
    <property type="component" value="Unassembled WGS sequence"/>
</dbReference>
<proteinExistence type="inferred from homology"/>
<protein>
    <submittedName>
        <fullName evidence="6">Periplasmic oligopeptide-binding protein</fullName>
    </submittedName>
</protein>
<comment type="similarity">
    <text evidence="2">Belongs to the bacterial solute-binding protein 5 family.</text>
</comment>
<evidence type="ECO:0000313" key="6">
    <source>
        <dbReference type="EMBL" id="ODO60825.1"/>
    </source>
</evidence>
<keyword evidence="5" id="KW-0653">Protein transport</keyword>
<evidence type="ECO:0000256" key="3">
    <source>
        <dbReference type="ARBA" id="ARBA00022448"/>
    </source>
</evidence>
<dbReference type="GO" id="GO:0043190">
    <property type="term" value="C:ATP-binding cassette (ABC) transporter complex"/>
    <property type="evidence" value="ECO:0007669"/>
    <property type="project" value="InterPro"/>
</dbReference>
<keyword evidence="5" id="KW-0571">Peptide transport</keyword>
<dbReference type="Gene3D" id="3.40.190.10">
    <property type="entry name" value="Periplasmic binding protein-like II"/>
    <property type="match status" value="1"/>
</dbReference>
<accession>A0A1E3KPN4</accession>
<name>A0A1E3KPN4_LACPN</name>
<evidence type="ECO:0000256" key="5">
    <source>
        <dbReference type="ARBA" id="ARBA00022856"/>
    </source>
</evidence>
<dbReference type="FunFam" id="3.90.76.10:FF:000001">
    <property type="entry name" value="Oligopeptide ABC transporter substrate-binding protein"/>
    <property type="match status" value="1"/>
</dbReference>
<keyword evidence="4" id="KW-0732">Signal</keyword>
<dbReference type="EMBL" id="MCOL01000001">
    <property type="protein sequence ID" value="ODO60825.1"/>
    <property type="molecule type" value="Genomic_DNA"/>
</dbReference>
<dbReference type="InterPro" id="IPR030678">
    <property type="entry name" value="Peptide/Ni-bd"/>
</dbReference>
<dbReference type="Gene3D" id="3.90.76.10">
    <property type="entry name" value="Dipeptide-binding Protein, Domain 1"/>
    <property type="match status" value="1"/>
</dbReference>
<dbReference type="AlphaFoldDB" id="A0A1E3KPN4"/>
<evidence type="ECO:0000313" key="7">
    <source>
        <dbReference type="Proteomes" id="UP000094892"/>
    </source>
</evidence>